<evidence type="ECO:0000256" key="16">
    <source>
        <dbReference type="SAM" id="MobiDB-lite"/>
    </source>
</evidence>
<evidence type="ECO:0000313" key="19">
    <source>
        <dbReference type="EMBL" id="ESK66509.1"/>
    </source>
</evidence>
<feature type="compositionally biased region" description="Polar residues" evidence="16">
    <location>
        <begin position="147"/>
        <end position="162"/>
    </location>
</feature>
<evidence type="ECO:0000256" key="9">
    <source>
        <dbReference type="ARBA" id="ARBA00022984"/>
    </source>
</evidence>
<dbReference type="InterPro" id="IPR001264">
    <property type="entry name" value="Glyco_trans_51"/>
</dbReference>
<feature type="domain" description="Glycosyl transferase family 51" evidence="18">
    <location>
        <begin position="733"/>
        <end position="907"/>
    </location>
</feature>
<gene>
    <name evidence="19" type="ORF">GCWU000182_000199</name>
</gene>
<keyword evidence="9" id="KW-0573">Peptidoglycan synthesis</keyword>
<dbReference type="SUPFAM" id="SSF53955">
    <property type="entry name" value="Lysozyme-like"/>
    <property type="match status" value="1"/>
</dbReference>
<dbReference type="Pfam" id="PF00912">
    <property type="entry name" value="Transgly"/>
    <property type="match status" value="1"/>
</dbReference>
<feature type="region of interest" description="Disordered" evidence="16">
    <location>
        <begin position="1443"/>
        <end position="1498"/>
    </location>
</feature>
<dbReference type="Gene3D" id="3.40.50.12800">
    <property type="match status" value="1"/>
</dbReference>
<evidence type="ECO:0000313" key="20">
    <source>
        <dbReference type="Proteomes" id="UP000019050"/>
    </source>
</evidence>
<feature type="compositionally biased region" description="Basic and acidic residues" evidence="16">
    <location>
        <begin position="1"/>
        <end position="18"/>
    </location>
</feature>
<name>W1Q6L7_ABIDE</name>
<feature type="domain" description="Penicillin-binding protein transpeptidase" evidence="17">
    <location>
        <begin position="1059"/>
        <end position="1320"/>
    </location>
</feature>
<keyword evidence="8" id="KW-0133">Cell shape</keyword>
<evidence type="ECO:0000256" key="15">
    <source>
        <dbReference type="ARBA" id="ARBA00049902"/>
    </source>
</evidence>
<evidence type="ECO:0000256" key="14">
    <source>
        <dbReference type="ARBA" id="ARBA00034000"/>
    </source>
</evidence>
<evidence type="ECO:0000256" key="5">
    <source>
        <dbReference type="ARBA" id="ARBA00022679"/>
    </source>
</evidence>
<evidence type="ECO:0000256" key="2">
    <source>
        <dbReference type="ARBA" id="ARBA00022645"/>
    </source>
</evidence>
<feature type="compositionally biased region" description="Polar residues" evidence="16">
    <location>
        <begin position="68"/>
        <end position="81"/>
    </location>
</feature>
<evidence type="ECO:0000256" key="4">
    <source>
        <dbReference type="ARBA" id="ARBA00022676"/>
    </source>
</evidence>
<keyword evidence="4" id="KW-0328">Glycosyltransferase</keyword>
<feature type="compositionally biased region" description="Low complexity" evidence="16">
    <location>
        <begin position="256"/>
        <end position="267"/>
    </location>
</feature>
<feature type="region of interest" description="Disordered" evidence="16">
    <location>
        <begin position="420"/>
        <end position="565"/>
    </location>
</feature>
<feature type="compositionally biased region" description="Basic and acidic residues" evidence="16">
    <location>
        <begin position="591"/>
        <end position="601"/>
    </location>
</feature>
<protein>
    <submittedName>
        <fullName evidence="19">Transglycosylase</fullName>
    </submittedName>
</protein>
<dbReference type="PANTHER" id="PTHR32282">
    <property type="entry name" value="BINDING PROTEIN TRANSPEPTIDASE, PUTATIVE-RELATED"/>
    <property type="match status" value="1"/>
</dbReference>
<feature type="compositionally biased region" description="Polar residues" evidence="16">
    <location>
        <begin position="523"/>
        <end position="547"/>
    </location>
</feature>
<dbReference type="PANTHER" id="PTHR32282:SF32">
    <property type="entry name" value="PENICILLIN-BINDING PROTEIN 2A"/>
    <property type="match status" value="1"/>
</dbReference>
<feature type="compositionally biased region" description="Low complexity" evidence="16">
    <location>
        <begin position="86"/>
        <end position="101"/>
    </location>
</feature>
<evidence type="ECO:0000259" key="17">
    <source>
        <dbReference type="Pfam" id="PF00905"/>
    </source>
</evidence>
<keyword evidence="7" id="KW-0378">Hydrolase</keyword>
<evidence type="ECO:0000256" key="12">
    <source>
        <dbReference type="ARBA" id="ARBA00023268"/>
    </source>
</evidence>
<dbReference type="Proteomes" id="UP000019050">
    <property type="component" value="Unassembled WGS sequence"/>
</dbReference>
<keyword evidence="11" id="KW-0472">Membrane</keyword>
<dbReference type="InterPro" id="IPR050396">
    <property type="entry name" value="Glycosyltr_51/Transpeptidase"/>
</dbReference>
<keyword evidence="6" id="KW-0812">Transmembrane</keyword>
<keyword evidence="5" id="KW-0808">Transferase</keyword>
<feature type="region of interest" description="Disordered" evidence="16">
    <location>
        <begin position="626"/>
        <end position="645"/>
    </location>
</feature>
<dbReference type="GO" id="GO:0071555">
    <property type="term" value="P:cell wall organization"/>
    <property type="evidence" value="ECO:0007669"/>
    <property type="project" value="UniProtKB-KW"/>
</dbReference>
<dbReference type="GO" id="GO:0030288">
    <property type="term" value="C:outer membrane-bounded periplasmic space"/>
    <property type="evidence" value="ECO:0007669"/>
    <property type="project" value="TreeGrafter"/>
</dbReference>
<keyword evidence="13" id="KW-0961">Cell wall biogenesis/degradation</keyword>
<feature type="compositionally biased region" description="Basic and acidic residues" evidence="16">
    <location>
        <begin position="474"/>
        <end position="483"/>
    </location>
</feature>
<keyword evidence="10" id="KW-1133">Transmembrane helix</keyword>
<feature type="compositionally biased region" description="Basic and acidic residues" evidence="16">
    <location>
        <begin position="292"/>
        <end position="318"/>
    </location>
</feature>
<dbReference type="SUPFAM" id="SSF56601">
    <property type="entry name" value="beta-lactamase/transpeptidase-like"/>
    <property type="match status" value="1"/>
</dbReference>
<dbReference type="GO" id="GO:0008955">
    <property type="term" value="F:peptidoglycan glycosyltransferase activity"/>
    <property type="evidence" value="ECO:0007669"/>
    <property type="project" value="UniProtKB-EC"/>
</dbReference>
<proteinExistence type="predicted"/>
<sequence length="1498" mass="166147">MTLDDDKKKVSEQSDQHYYDVSFDIEPDKEDSRGHSTPPSNEATSKPSRWDNFYEDYSRRQAQARQANAESNDQASTSTNKDLLESSQTPDSTSSQGQQDQDSWHYQPKSDEKTVMAQSSEFIDRSVKRVRDFFSNFNPSIDEANPYKQTNQVSDQDFQSHLFQEETEKDPVSPAKEKAKKKKVLKPSEPKAKPELVQQSELSPETSSSSESSDKGPRRRRLFAGIANRDNHDQNPEEEASTDLGLAGPVDMPDLSAESSASSKPASRVYQPRIELDQDSAASQPLPSPADIQKERERRRNLDLEQARAKQTQEKSLLESDSDEKEEARVYQPLDADLLRPSSDQPKEDQVGEVKSPAPTQSVTNSNDSKSDLEPSNTSQAADSLESSQGQEEGPHLSSRGRARLSSLLSIFDDITPIEVPNQTSAVDDSSQGQEAGHLEQSARGSSYQEPKAVSQDRLEIESETEQVPVSLIHPDEPNHLDQEVDDLSIEPTSSQEEVEAEANLHQEKSHDQQSDYEAPSLVDSQENLIPQTSEPTDLESSLAGETSEQHESDYSDSDSSLDDYDLDWTAKTSKQASLDPDYFDQAHTNETESDLSHDVEEGAQSQDSETESDDQAPAALDLAAAGLGASQDSERKRRKAKGKGKSKAKVIDLSNYTAREKIFLGLNVAVNVVRRIALYIVLIGLLLGSLAAGAGAGYFAHLVSDTKVPNREEMAAKINKLEQQSTIYYANGTPIANVQADVIRSVTSLSDISPNIVNGLVSTEDSSFYEHKGVVPKAILRATLQEVLSPGSGTGGSTLTQQLVKQRLLTNDVTFFRKANEILLALRLEQFFSKDEILTAYLNVSPFGRDHNGDNVAGIEKASEGIFGKKPSEVNLAQAAFLVGLPQDPYNYTPYQQNGELKTDLSAGIGRMKDVLYFMYRNHKISEADYQAALNYDIKADFLPAGSPSVTRQSYLYRAMERGAIEQIMRLNIERDKLTWTQVYQDDNWYNQYYKEAEEQLKTGGYKVYTTIDQQIYDLLQESAKKHINDLGMAYEGVYTDPETGQETSYVEKVQNGMVVMDNNSGKVLGFIAGTDFENNQIDHAFGIRRSPGSTIKPLAVYGPAIQENLIHPSTVIPDTEFTQTFEDGTTWSPTNYGNVVSGGAESARVALYKSDNLPAVRVYQEMQKRSVDVMGYLEKMGFNPAASYTPEDIKNLAFAIGGVSSGPTVLEETRAFATFANNGNYRDGYFIDRIEDAAGNVVFQHQSNPTQVFSEDSNYLMIDMLRNTMTEGTGRIAKGYMTMGGDWIAKSGISENSKDVWFIASTPSITIGSWIGYDSRFQNYTININDGYGRESERSQRYWANVVNELYAARPDIFGVDRKFNRPSSVQETDVLQQTGTKPGTMRLDNGGTISITGPTYKDLFKVSHPAPELNYKFLFGATDEELANFWSTYRAQLEEQRRQEDQRRQQESSSSSSSSSSSAANENPGNGNETPGGNNNNNNQNNNQNNTPGQR</sequence>
<evidence type="ECO:0000256" key="6">
    <source>
        <dbReference type="ARBA" id="ARBA00022692"/>
    </source>
</evidence>
<dbReference type="Gene3D" id="3.90.1310.40">
    <property type="match status" value="1"/>
</dbReference>
<dbReference type="STRING" id="592010.GCWU000182_000199"/>
<evidence type="ECO:0000256" key="7">
    <source>
        <dbReference type="ARBA" id="ARBA00022801"/>
    </source>
</evidence>
<dbReference type="GO" id="GO:0008658">
    <property type="term" value="F:penicillin binding"/>
    <property type="evidence" value="ECO:0007669"/>
    <property type="project" value="InterPro"/>
</dbReference>
<accession>W1Q6L7</accession>
<dbReference type="Gene3D" id="3.40.710.10">
    <property type="entry name" value="DD-peptidase/beta-lactamase superfamily"/>
    <property type="match status" value="1"/>
</dbReference>
<comment type="catalytic activity">
    <reaction evidence="15">
        <text>[GlcNAc-(1-&gt;4)-Mur2Ac(oyl-L-Ala-gamma-D-Glu-L-Lys-D-Ala-D-Ala)](n)-di-trans,octa-cis-undecaprenyl diphosphate + beta-D-GlcNAc-(1-&gt;4)-Mur2Ac(oyl-L-Ala-gamma-D-Glu-L-Lys-D-Ala-D-Ala)-di-trans,octa-cis-undecaprenyl diphosphate = [GlcNAc-(1-&gt;4)-Mur2Ac(oyl-L-Ala-gamma-D-Glu-L-Lys-D-Ala-D-Ala)](n+1)-di-trans,octa-cis-undecaprenyl diphosphate + di-trans,octa-cis-undecaprenyl diphosphate + H(+)</text>
        <dbReference type="Rhea" id="RHEA:23708"/>
        <dbReference type="Rhea" id="RHEA-COMP:9602"/>
        <dbReference type="Rhea" id="RHEA-COMP:9603"/>
        <dbReference type="ChEBI" id="CHEBI:15378"/>
        <dbReference type="ChEBI" id="CHEBI:58405"/>
        <dbReference type="ChEBI" id="CHEBI:60033"/>
        <dbReference type="ChEBI" id="CHEBI:78435"/>
        <dbReference type="EC" id="2.4.99.28"/>
    </reaction>
</comment>
<dbReference type="Gene3D" id="1.10.3810.10">
    <property type="entry name" value="Biosynthetic peptidoglycan transglycosylase-like"/>
    <property type="match status" value="1"/>
</dbReference>
<feature type="region of interest" description="Disordered" evidence="16">
    <location>
        <begin position="591"/>
        <end position="616"/>
    </location>
</feature>
<feature type="compositionally biased region" description="Polar residues" evidence="16">
    <location>
        <begin position="421"/>
        <end position="434"/>
    </location>
</feature>
<keyword evidence="2" id="KW-0121">Carboxypeptidase</keyword>
<dbReference type="GO" id="GO:0008360">
    <property type="term" value="P:regulation of cell shape"/>
    <property type="evidence" value="ECO:0007669"/>
    <property type="project" value="UniProtKB-KW"/>
</dbReference>
<feature type="compositionally biased region" description="Basic and acidic residues" evidence="16">
    <location>
        <begin position="163"/>
        <end position="177"/>
    </location>
</feature>
<dbReference type="InterPro" id="IPR023346">
    <property type="entry name" value="Lysozyme-like_dom_sf"/>
</dbReference>
<keyword evidence="12" id="KW-0511">Multifunctional enzyme</keyword>
<organism evidence="19 20">
    <name type="scientific">Abiotrophia defectiva ATCC 49176</name>
    <dbReference type="NCBI Taxonomy" id="592010"/>
    <lineage>
        <taxon>Bacteria</taxon>
        <taxon>Bacillati</taxon>
        <taxon>Bacillota</taxon>
        <taxon>Bacilli</taxon>
        <taxon>Lactobacillales</taxon>
        <taxon>Aerococcaceae</taxon>
        <taxon>Abiotrophia</taxon>
    </lineage>
</organism>
<feature type="compositionally biased region" description="Basic and acidic residues" evidence="16">
    <location>
        <begin position="503"/>
        <end position="514"/>
    </location>
</feature>
<comment type="catalytic activity">
    <reaction evidence="14">
        <text>Preferential cleavage: (Ac)2-L-Lys-D-Ala-|-D-Ala. Also transpeptidation of peptidyl-alanyl moieties that are N-acyl substituents of D-alanine.</text>
        <dbReference type="EC" id="3.4.16.4"/>
    </reaction>
</comment>
<evidence type="ECO:0000256" key="1">
    <source>
        <dbReference type="ARBA" id="ARBA00022475"/>
    </source>
</evidence>
<evidence type="ECO:0000256" key="8">
    <source>
        <dbReference type="ARBA" id="ARBA00022960"/>
    </source>
</evidence>
<reference evidence="19" key="1">
    <citation type="submission" date="2013-06" db="EMBL/GenBank/DDBJ databases">
        <authorList>
            <person name="Weinstock G."/>
            <person name="Sodergren E."/>
            <person name="Clifton S."/>
            <person name="Fulton L."/>
            <person name="Fulton B."/>
            <person name="Courtney L."/>
            <person name="Fronick C."/>
            <person name="Harrison M."/>
            <person name="Strong C."/>
            <person name="Farmer C."/>
            <person name="Delahaunty K."/>
            <person name="Markovic C."/>
            <person name="Hall O."/>
            <person name="Minx P."/>
            <person name="Tomlinson C."/>
            <person name="Mitreva M."/>
            <person name="Nelson J."/>
            <person name="Hou S."/>
            <person name="Wollam A."/>
            <person name="Pepin K.H."/>
            <person name="Johnson M."/>
            <person name="Bhonagiri V."/>
            <person name="Nash W.E."/>
            <person name="Warren W."/>
            <person name="Chinwalla A."/>
            <person name="Mardis E.R."/>
            <person name="Wilson R.K."/>
        </authorList>
    </citation>
    <scope>NUCLEOTIDE SEQUENCE [LARGE SCALE GENOMIC DNA]</scope>
    <source>
        <strain evidence="19">ATCC 49176</strain>
    </source>
</reference>
<dbReference type="InterPro" id="IPR012338">
    <property type="entry name" value="Beta-lactam/transpept-like"/>
</dbReference>
<evidence type="ECO:0000256" key="11">
    <source>
        <dbReference type="ARBA" id="ARBA00023136"/>
    </source>
</evidence>
<keyword evidence="20" id="KW-1185">Reference proteome</keyword>
<comment type="caution">
    <text evidence="19">The sequence shown here is derived from an EMBL/GenBank/DDBJ whole genome shotgun (WGS) entry which is preliminary data.</text>
</comment>
<keyword evidence="1" id="KW-1003">Cell membrane</keyword>
<dbReference type="RefSeq" id="WP_023390857.1">
    <property type="nucleotide sequence ID" value="NZ_KI535340.1"/>
</dbReference>
<feature type="compositionally biased region" description="Low complexity" evidence="16">
    <location>
        <begin position="200"/>
        <end position="211"/>
    </location>
</feature>
<feature type="compositionally biased region" description="Basic and acidic residues" evidence="16">
    <location>
        <begin position="1443"/>
        <end position="1453"/>
    </location>
</feature>
<evidence type="ECO:0000256" key="13">
    <source>
        <dbReference type="ARBA" id="ARBA00023316"/>
    </source>
</evidence>
<feature type="compositionally biased region" description="Polar residues" evidence="16">
    <location>
        <begin position="358"/>
        <end position="391"/>
    </location>
</feature>
<dbReference type="HOGENOM" id="CLU_248795_0_0_9"/>
<dbReference type="InterPro" id="IPR001460">
    <property type="entry name" value="PCN-bd_Tpept"/>
</dbReference>
<feature type="region of interest" description="Disordered" evidence="16">
    <location>
        <begin position="1"/>
        <end position="122"/>
    </location>
</feature>
<evidence type="ECO:0000256" key="3">
    <source>
        <dbReference type="ARBA" id="ARBA00022670"/>
    </source>
</evidence>
<dbReference type="eggNOG" id="COG0744">
    <property type="taxonomic scope" value="Bacteria"/>
</dbReference>
<dbReference type="GO" id="GO:0009002">
    <property type="term" value="F:serine-type D-Ala-D-Ala carboxypeptidase activity"/>
    <property type="evidence" value="ECO:0007669"/>
    <property type="project" value="UniProtKB-EC"/>
</dbReference>
<keyword evidence="3" id="KW-0645">Protease</keyword>
<dbReference type="GO" id="GO:0009252">
    <property type="term" value="P:peptidoglycan biosynthetic process"/>
    <property type="evidence" value="ECO:0007669"/>
    <property type="project" value="UniProtKB-KW"/>
</dbReference>
<feature type="compositionally biased region" description="Low complexity" evidence="16">
    <location>
        <begin position="1454"/>
        <end position="1498"/>
    </location>
</feature>
<evidence type="ECO:0000259" key="18">
    <source>
        <dbReference type="Pfam" id="PF00912"/>
    </source>
</evidence>
<dbReference type="Pfam" id="PF00905">
    <property type="entry name" value="Transpeptidase"/>
    <property type="match status" value="1"/>
</dbReference>
<dbReference type="GO" id="GO:0006508">
    <property type="term" value="P:proteolysis"/>
    <property type="evidence" value="ECO:0007669"/>
    <property type="project" value="UniProtKB-KW"/>
</dbReference>
<feature type="compositionally biased region" description="Acidic residues" evidence="16">
    <location>
        <begin position="555"/>
        <end position="565"/>
    </location>
</feature>
<dbReference type="EMBL" id="ACIN03000001">
    <property type="protein sequence ID" value="ESK66509.1"/>
    <property type="molecule type" value="Genomic_DNA"/>
</dbReference>
<feature type="compositionally biased region" description="Polar residues" evidence="16">
    <location>
        <begin position="35"/>
        <end position="47"/>
    </location>
</feature>
<feature type="region of interest" description="Disordered" evidence="16">
    <location>
        <begin position="137"/>
        <end position="402"/>
    </location>
</feature>
<dbReference type="InterPro" id="IPR036950">
    <property type="entry name" value="PBP_transglycosylase"/>
</dbReference>
<evidence type="ECO:0000256" key="10">
    <source>
        <dbReference type="ARBA" id="ARBA00022989"/>
    </source>
</evidence>